<reference evidence="2 3" key="1">
    <citation type="submission" date="2019-06" db="EMBL/GenBank/DDBJ databases">
        <title>Psychrobacillus vulpis sp. nov., a new species isolated from feces of a red fox that inhabits in The Tablas de Daimiel Natural Park, Albacete, Spain.</title>
        <authorList>
            <person name="Rodriguez M."/>
            <person name="Reina J.C."/>
            <person name="Bejar V."/>
            <person name="Llamas I."/>
        </authorList>
    </citation>
    <scope>NUCLEOTIDE SEQUENCE [LARGE SCALE GENOMIC DNA]</scope>
    <source>
        <strain evidence="2 3">Z8</strain>
    </source>
</reference>
<keyword evidence="1" id="KW-0812">Transmembrane</keyword>
<name>A0A544TPR3_9BACI</name>
<dbReference type="Proteomes" id="UP000316626">
    <property type="component" value="Unassembled WGS sequence"/>
</dbReference>
<evidence type="ECO:0000313" key="3">
    <source>
        <dbReference type="Proteomes" id="UP000316626"/>
    </source>
</evidence>
<keyword evidence="1" id="KW-0472">Membrane</keyword>
<feature type="transmembrane region" description="Helical" evidence="1">
    <location>
        <begin position="20"/>
        <end position="40"/>
    </location>
</feature>
<evidence type="ECO:0000313" key="2">
    <source>
        <dbReference type="EMBL" id="TQR19436.1"/>
    </source>
</evidence>
<comment type="caution">
    <text evidence="2">The sequence shown here is derived from an EMBL/GenBank/DDBJ whole genome shotgun (WGS) entry which is preliminary data.</text>
</comment>
<accession>A0A544TPR3</accession>
<organism evidence="2 3">
    <name type="scientific">Psychrobacillus vulpis</name>
    <dbReference type="NCBI Taxonomy" id="2325572"/>
    <lineage>
        <taxon>Bacteria</taxon>
        <taxon>Bacillati</taxon>
        <taxon>Bacillota</taxon>
        <taxon>Bacilli</taxon>
        <taxon>Bacillales</taxon>
        <taxon>Bacillaceae</taxon>
        <taxon>Psychrobacillus</taxon>
    </lineage>
</organism>
<gene>
    <name evidence="2" type="ORF">FG384_12355</name>
</gene>
<proteinExistence type="predicted"/>
<evidence type="ECO:0000256" key="1">
    <source>
        <dbReference type="SAM" id="Phobius"/>
    </source>
</evidence>
<dbReference type="EMBL" id="VDGI01000013">
    <property type="protein sequence ID" value="TQR19436.1"/>
    <property type="molecule type" value="Genomic_DNA"/>
</dbReference>
<dbReference type="AlphaFoldDB" id="A0A544TPR3"/>
<sequence>MDQETIHNQKTPKKPYIKLFLAAALIILVIGAILVSTNLLNTEEPQQLADPLSFRMFDDRTIEITKYEMFYRDNFLYSKEAVEFFSLSKTIEKFALFYHLEQHDYKWDEEKRDFFRERIKMELEYDKRDANLNAYYEKMFATLKITEEEYIEYYVLVNREFEMLYQDLFNKGIGLDETGAYPSGEVAMAYSNLMGITEDEMNELAEKIPERLNPMEPQPDLPFITDDFGLKVTTNAQGEYIFVENTYLPIYLDEPYNDILYELKGKIVKEELTRYSIKRYREAVASYESEDAQKMKSVKELGLMLEILERTIEMEWEL</sequence>
<dbReference type="RefSeq" id="WP_142642914.1">
    <property type="nucleotide sequence ID" value="NZ_VDGI01000013.1"/>
</dbReference>
<keyword evidence="3" id="KW-1185">Reference proteome</keyword>
<protein>
    <submittedName>
        <fullName evidence="2">Uncharacterized protein</fullName>
    </submittedName>
</protein>
<keyword evidence="1" id="KW-1133">Transmembrane helix</keyword>
<dbReference type="OrthoDB" id="2740199at2"/>